<dbReference type="InterPro" id="IPR027417">
    <property type="entry name" value="P-loop_NTPase"/>
</dbReference>
<dbReference type="InterPro" id="IPR003959">
    <property type="entry name" value="ATPase_AAA_core"/>
</dbReference>
<evidence type="ECO:0000256" key="1">
    <source>
        <dbReference type="ARBA" id="ARBA00022741"/>
    </source>
</evidence>
<dbReference type="Pfam" id="PF00004">
    <property type="entry name" value="AAA"/>
    <property type="match status" value="1"/>
</dbReference>
<sequence length="161" mass="17892">MNNPVLIGELGVGKTVVVDGLAQRIVISDVPRNLSEVSLIALDMGALVVGAKYMGEFEERLKAVLKEVEEAQGKIILFIDEIHLVLCAVRTEGSMDVIKLFKPMLARGQLRCIGATTMEEYTEYVEKDATFEIRFQQVYMPETSVVDTISILRALTVRNES</sequence>
<feature type="domain" description="ATPase AAA-type core" evidence="3">
    <location>
        <begin position="5"/>
        <end position="117"/>
    </location>
</feature>
<evidence type="ECO:0000313" key="4">
    <source>
        <dbReference type="EMBL" id="KAE9602210.1"/>
    </source>
</evidence>
<accession>A0A6A4PL49</accession>
<dbReference type="Proteomes" id="UP000447434">
    <property type="component" value="Chromosome 12"/>
</dbReference>
<comment type="caution">
    <text evidence="4">The sequence shown here is derived from an EMBL/GenBank/DDBJ whole genome shotgun (WGS) entry which is preliminary data.</text>
</comment>
<gene>
    <name evidence="4" type="ORF">Lalb_Chr12g0197131</name>
</gene>
<keyword evidence="5" id="KW-1185">Reference proteome</keyword>
<dbReference type="EMBL" id="WOCE01000012">
    <property type="protein sequence ID" value="KAE9602210.1"/>
    <property type="molecule type" value="Genomic_DNA"/>
</dbReference>
<evidence type="ECO:0000259" key="3">
    <source>
        <dbReference type="Pfam" id="PF00004"/>
    </source>
</evidence>
<evidence type="ECO:0000313" key="5">
    <source>
        <dbReference type="Proteomes" id="UP000447434"/>
    </source>
</evidence>
<dbReference type="CDD" id="cd00009">
    <property type="entry name" value="AAA"/>
    <property type="match status" value="1"/>
</dbReference>
<dbReference type="SUPFAM" id="SSF52540">
    <property type="entry name" value="P-loop containing nucleoside triphosphate hydrolases"/>
    <property type="match status" value="1"/>
</dbReference>
<name>A0A6A4PL49_LUPAL</name>
<keyword evidence="4" id="KW-0378">Hydrolase</keyword>
<dbReference type="GO" id="GO:0034605">
    <property type="term" value="P:cellular response to heat"/>
    <property type="evidence" value="ECO:0007669"/>
    <property type="project" value="TreeGrafter"/>
</dbReference>
<protein>
    <submittedName>
        <fullName evidence="4">Putative ATPase, AAA-type, core, P-loop containing nucleoside triphosphate hydrolase</fullName>
    </submittedName>
</protein>
<keyword evidence="2" id="KW-0067">ATP-binding</keyword>
<dbReference type="AlphaFoldDB" id="A0A6A4PL49"/>
<evidence type="ECO:0000256" key="2">
    <source>
        <dbReference type="ARBA" id="ARBA00022840"/>
    </source>
</evidence>
<organism evidence="4 5">
    <name type="scientific">Lupinus albus</name>
    <name type="common">White lupine</name>
    <name type="synonym">Lupinus termis</name>
    <dbReference type="NCBI Taxonomy" id="3870"/>
    <lineage>
        <taxon>Eukaryota</taxon>
        <taxon>Viridiplantae</taxon>
        <taxon>Streptophyta</taxon>
        <taxon>Embryophyta</taxon>
        <taxon>Tracheophyta</taxon>
        <taxon>Spermatophyta</taxon>
        <taxon>Magnoliopsida</taxon>
        <taxon>eudicotyledons</taxon>
        <taxon>Gunneridae</taxon>
        <taxon>Pentapetalae</taxon>
        <taxon>rosids</taxon>
        <taxon>fabids</taxon>
        <taxon>Fabales</taxon>
        <taxon>Fabaceae</taxon>
        <taxon>Papilionoideae</taxon>
        <taxon>50 kb inversion clade</taxon>
        <taxon>genistoids sensu lato</taxon>
        <taxon>core genistoids</taxon>
        <taxon>Genisteae</taxon>
        <taxon>Lupinus</taxon>
    </lineage>
</organism>
<dbReference type="GO" id="GO:0005524">
    <property type="term" value="F:ATP binding"/>
    <property type="evidence" value="ECO:0007669"/>
    <property type="project" value="UniProtKB-KW"/>
</dbReference>
<dbReference type="GO" id="GO:0005737">
    <property type="term" value="C:cytoplasm"/>
    <property type="evidence" value="ECO:0007669"/>
    <property type="project" value="TreeGrafter"/>
</dbReference>
<dbReference type="GO" id="GO:0016887">
    <property type="term" value="F:ATP hydrolysis activity"/>
    <property type="evidence" value="ECO:0007669"/>
    <property type="project" value="InterPro"/>
</dbReference>
<dbReference type="InterPro" id="IPR050130">
    <property type="entry name" value="ClpA_ClpB"/>
</dbReference>
<dbReference type="OrthoDB" id="47330at2759"/>
<dbReference type="PANTHER" id="PTHR11638">
    <property type="entry name" value="ATP-DEPENDENT CLP PROTEASE"/>
    <property type="match status" value="1"/>
</dbReference>
<reference evidence="5" key="1">
    <citation type="journal article" date="2020" name="Nat. Commun.">
        <title>Genome sequence of the cluster root forming white lupin.</title>
        <authorList>
            <person name="Hufnagel B."/>
            <person name="Marques A."/>
            <person name="Soriano A."/>
            <person name="Marques L."/>
            <person name="Divol F."/>
            <person name="Doumas P."/>
            <person name="Sallet E."/>
            <person name="Mancinotti D."/>
            <person name="Carrere S."/>
            <person name="Marande W."/>
            <person name="Arribat S."/>
            <person name="Keller J."/>
            <person name="Huneau C."/>
            <person name="Blein T."/>
            <person name="Aime D."/>
            <person name="Laguerre M."/>
            <person name="Taylor J."/>
            <person name="Schubert V."/>
            <person name="Nelson M."/>
            <person name="Geu-Flores F."/>
            <person name="Crespi M."/>
            <person name="Gallardo-Guerrero K."/>
            <person name="Delaux P.-M."/>
            <person name="Salse J."/>
            <person name="Berges H."/>
            <person name="Guyot R."/>
            <person name="Gouzy J."/>
            <person name="Peret B."/>
        </authorList>
    </citation>
    <scope>NUCLEOTIDE SEQUENCE [LARGE SCALE GENOMIC DNA]</scope>
    <source>
        <strain evidence="5">cv. Amiga</strain>
    </source>
</reference>
<proteinExistence type="predicted"/>
<keyword evidence="1" id="KW-0547">Nucleotide-binding</keyword>
<dbReference type="Gene3D" id="3.40.50.300">
    <property type="entry name" value="P-loop containing nucleotide triphosphate hydrolases"/>
    <property type="match status" value="1"/>
</dbReference>
<dbReference type="PANTHER" id="PTHR11638:SF18">
    <property type="entry name" value="HEAT SHOCK PROTEIN 104"/>
    <property type="match status" value="1"/>
</dbReference>